<keyword evidence="5 6" id="KW-0067">ATP-binding</keyword>
<evidence type="ECO:0000313" key="9">
    <source>
        <dbReference type="Proteomes" id="UP000283895"/>
    </source>
</evidence>
<organism evidence="8 9">
    <name type="scientific">Cytospora schulzeri</name>
    <dbReference type="NCBI Taxonomy" id="448051"/>
    <lineage>
        <taxon>Eukaryota</taxon>
        <taxon>Fungi</taxon>
        <taxon>Dikarya</taxon>
        <taxon>Ascomycota</taxon>
        <taxon>Pezizomycotina</taxon>
        <taxon>Sordariomycetes</taxon>
        <taxon>Sordariomycetidae</taxon>
        <taxon>Diaporthales</taxon>
        <taxon>Cytosporaceae</taxon>
        <taxon>Cytospora</taxon>
    </lineage>
</organism>
<accession>A0A423V809</accession>
<reference evidence="8 9" key="1">
    <citation type="submission" date="2015-09" db="EMBL/GenBank/DDBJ databases">
        <title>Host preference determinants of Valsa canker pathogens revealed by comparative genomics.</title>
        <authorList>
            <person name="Yin Z."/>
            <person name="Huang L."/>
        </authorList>
    </citation>
    <scope>NUCLEOTIDE SEQUENCE [LARGE SCALE GENOMIC DNA]</scope>
    <source>
        <strain evidence="8 9">03-1</strain>
    </source>
</reference>
<dbReference type="GO" id="GO:0004674">
    <property type="term" value="F:protein serine/threonine kinase activity"/>
    <property type="evidence" value="ECO:0007669"/>
    <property type="project" value="UniProtKB-KW"/>
</dbReference>
<dbReference type="PANTHER" id="PTHR45646:SF11">
    <property type="entry name" value="SERINE_THREONINE-PROTEIN KINASE DOA"/>
    <property type="match status" value="1"/>
</dbReference>
<keyword evidence="2" id="KW-0808">Transferase</keyword>
<keyword evidence="3 6" id="KW-0547">Nucleotide-binding</keyword>
<dbReference type="SUPFAM" id="SSF56112">
    <property type="entry name" value="Protein kinase-like (PK-like)"/>
    <property type="match status" value="1"/>
</dbReference>
<evidence type="ECO:0000256" key="5">
    <source>
        <dbReference type="ARBA" id="ARBA00022840"/>
    </source>
</evidence>
<dbReference type="PANTHER" id="PTHR45646">
    <property type="entry name" value="SERINE/THREONINE-PROTEIN KINASE DOA-RELATED"/>
    <property type="match status" value="1"/>
</dbReference>
<dbReference type="Gene3D" id="1.10.510.10">
    <property type="entry name" value="Transferase(Phosphotransferase) domain 1"/>
    <property type="match status" value="1"/>
</dbReference>
<feature type="binding site" evidence="6">
    <location>
        <position position="98"/>
    </location>
    <ligand>
        <name>ATP</name>
        <dbReference type="ChEBI" id="CHEBI:30616"/>
    </ligand>
</feature>
<dbReference type="GO" id="GO:0005634">
    <property type="term" value="C:nucleus"/>
    <property type="evidence" value="ECO:0007669"/>
    <property type="project" value="TreeGrafter"/>
</dbReference>
<dbReference type="InterPro" id="IPR051175">
    <property type="entry name" value="CLK_kinases"/>
</dbReference>
<dbReference type="InterPro" id="IPR011009">
    <property type="entry name" value="Kinase-like_dom_sf"/>
</dbReference>
<dbReference type="STRING" id="356882.A0A423V809"/>
<evidence type="ECO:0000256" key="2">
    <source>
        <dbReference type="ARBA" id="ARBA00022679"/>
    </source>
</evidence>
<dbReference type="GO" id="GO:0005524">
    <property type="term" value="F:ATP binding"/>
    <property type="evidence" value="ECO:0007669"/>
    <property type="project" value="UniProtKB-UniRule"/>
</dbReference>
<keyword evidence="1" id="KW-0723">Serine/threonine-protein kinase</keyword>
<keyword evidence="4" id="KW-0418">Kinase</keyword>
<keyword evidence="9" id="KW-1185">Reference proteome</keyword>
<dbReference type="PROSITE" id="PS00107">
    <property type="entry name" value="PROTEIN_KINASE_ATP"/>
    <property type="match status" value="1"/>
</dbReference>
<dbReference type="Gene3D" id="3.30.200.20">
    <property type="entry name" value="Phosphorylase Kinase, domain 1"/>
    <property type="match status" value="1"/>
</dbReference>
<dbReference type="OrthoDB" id="5979581at2759"/>
<proteinExistence type="predicted"/>
<dbReference type="AlphaFoldDB" id="A0A423V809"/>
<dbReference type="PROSITE" id="PS50011">
    <property type="entry name" value="PROTEIN_KINASE_DOM"/>
    <property type="match status" value="1"/>
</dbReference>
<sequence>MPKFGCIKPVGDCEDIELDSDEEDDVEDDICEDERAYSNINEIGFMYPICIGDVIETRTQGDGQVQEQYSIVHRLGHGASSIVWLAHETKHRKTVALKIMSAGDSNGSREHDYHVQKAIKGSSTKWIRNNQKANAERVIPIDFPPQSVGDSIFLADFGLALKVGASVTKKTQGVLPFISPERFHDYDPSPASDIWSFMVVFFYLYTGCLPFIIPPSGYGASCLDTMVKCLGPLPKSWAERKAKVYELSWYGPSKEFPLKGRDFKSSTVEMIESEALQLRNGGKKDAEMVEKEIKFRMGVNKHAVEVINKVFRFLPEERPTASQLLEDYHFKELMRKCGVA</sequence>
<dbReference type="InterPro" id="IPR017441">
    <property type="entry name" value="Protein_kinase_ATP_BS"/>
</dbReference>
<evidence type="ECO:0000313" key="8">
    <source>
        <dbReference type="EMBL" id="ROV86945.1"/>
    </source>
</evidence>
<dbReference type="Proteomes" id="UP000283895">
    <property type="component" value="Unassembled WGS sequence"/>
</dbReference>
<evidence type="ECO:0000256" key="3">
    <source>
        <dbReference type="ARBA" id="ARBA00022741"/>
    </source>
</evidence>
<dbReference type="SMART" id="SM00220">
    <property type="entry name" value="S_TKc"/>
    <property type="match status" value="1"/>
</dbReference>
<evidence type="ECO:0000256" key="1">
    <source>
        <dbReference type="ARBA" id="ARBA00022527"/>
    </source>
</evidence>
<dbReference type="EMBL" id="LKEA01000114">
    <property type="protein sequence ID" value="ROV86945.1"/>
    <property type="molecule type" value="Genomic_DNA"/>
</dbReference>
<protein>
    <recommendedName>
        <fullName evidence="7">Protein kinase domain-containing protein</fullName>
    </recommendedName>
</protein>
<dbReference type="InterPro" id="IPR000719">
    <property type="entry name" value="Prot_kinase_dom"/>
</dbReference>
<name>A0A423V809_9PEZI</name>
<feature type="domain" description="Protein kinase" evidence="7">
    <location>
        <begin position="1"/>
        <end position="330"/>
    </location>
</feature>
<evidence type="ECO:0000259" key="7">
    <source>
        <dbReference type="PROSITE" id="PS50011"/>
    </source>
</evidence>
<gene>
    <name evidence="8" type="ORF">VMCG_10774</name>
</gene>
<comment type="caution">
    <text evidence="8">The sequence shown here is derived from an EMBL/GenBank/DDBJ whole genome shotgun (WGS) entry which is preliminary data.</text>
</comment>
<evidence type="ECO:0000256" key="6">
    <source>
        <dbReference type="PROSITE-ProRule" id="PRU10141"/>
    </source>
</evidence>
<dbReference type="Pfam" id="PF00069">
    <property type="entry name" value="Pkinase"/>
    <property type="match status" value="1"/>
</dbReference>
<evidence type="ECO:0000256" key="4">
    <source>
        <dbReference type="ARBA" id="ARBA00022777"/>
    </source>
</evidence>